<evidence type="ECO:0000259" key="5">
    <source>
        <dbReference type="Pfam" id="PF00151"/>
    </source>
</evidence>
<sequence>MDEMVDRITGLDPAGVLISEVFSSAQYILDPTDALFIDVHHTNNGLVAAGSPTNMGTVDIWYNYGLISFVKQIQPGCFQGLFYPVETDTCSHQRAIDYFAESINPLAPDYNEFVGKDDNGNTVHVVGEDIPRHDLSSMFHGFQFYILMKWTTSQCFRSRDLYVTTNSESPFAQDQQTVLEIPWYEY</sequence>
<organism evidence="6">
    <name type="scientific">Cacopsylla melanoneura</name>
    <dbReference type="NCBI Taxonomy" id="428564"/>
    <lineage>
        <taxon>Eukaryota</taxon>
        <taxon>Metazoa</taxon>
        <taxon>Ecdysozoa</taxon>
        <taxon>Arthropoda</taxon>
        <taxon>Hexapoda</taxon>
        <taxon>Insecta</taxon>
        <taxon>Pterygota</taxon>
        <taxon>Neoptera</taxon>
        <taxon>Paraneoptera</taxon>
        <taxon>Hemiptera</taxon>
        <taxon>Sternorrhyncha</taxon>
        <taxon>Psylloidea</taxon>
        <taxon>Psyllidae</taxon>
        <taxon>Psyllinae</taxon>
        <taxon>Cacopsylla</taxon>
    </lineage>
</organism>
<dbReference type="InterPro" id="IPR013818">
    <property type="entry name" value="Lipase"/>
</dbReference>
<dbReference type="Pfam" id="PF00151">
    <property type="entry name" value="Lipase"/>
    <property type="match status" value="1"/>
</dbReference>
<evidence type="ECO:0000256" key="3">
    <source>
        <dbReference type="ARBA" id="ARBA00022525"/>
    </source>
</evidence>
<dbReference type="InterPro" id="IPR029058">
    <property type="entry name" value="AB_hydrolase_fold"/>
</dbReference>
<protein>
    <submittedName>
        <fullName evidence="6">Lipase member I</fullName>
    </submittedName>
</protein>
<dbReference type="PANTHER" id="PTHR11610">
    <property type="entry name" value="LIPASE"/>
    <property type="match status" value="1"/>
</dbReference>
<accession>A0A8D8ZH56</accession>
<dbReference type="InterPro" id="IPR000734">
    <property type="entry name" value="TAG_lipase"/>
</dbReference>
<dbReference type="GO" id="GO:0016298">
    <property type="term" value="F:lipase activity"/>
    <property type="evidence" value="ECO:0007669"/>
    <property type="project" value="InterPro"/>
</dbReference>
<dbReference type="SUPFAM" id="SSF53474">
    <property type="entry name" value="alpha/beta-Hydrolases"/>
    <property type="match status" value="1"/>
</dbReference>
<dbReference type="EMBL" id="HBUF01511980">
    <property type="protein sequence ID" value="CAG6746860.1"/>
    <property type="molecule type" value="Transcribed_RNA"/>
</dbReference>
<dbReference type="GO" id="GO:0005615">
    <property type="term" value="C:extracellular space"/>
    <property type="evidence" value="ECO:0007669"/>
    <property type="project" value="TreeGrafter"/>
</dbReference>
<evidence type="ECO:0000256" key="2">
    <source>
        <dbReference type="ARBA" id="ARBA00010701"/>
    </source>
</evidence>
<feature type="domain" description="Lipase" evidence="5">
    <location>
        <begin position="4"/>
        <end position="104"/>
    </location>
</feature>
<proteinExistence type="inferred from homology"/>
<dbReference type="AlphaFoldDB" id="A0A8D8ZH56"/>
<evidence type="ECO:0000256" key="4">
    <source>
        <dbReference type="RuleBase" id="RU004262"/>
    </source>
</evidence>
<evidence type="ECO:0000313" key="6">
    <source>
        <dbReference type="EMBL" id="CAG6746860.1"/>
    </source>
</evidence>
<reference evidence="6" key="1">
    <citation type="submission" date="2021-05" db="EMBL/GenBank/DDBJ databases">
        <authorList>
            <person name="Alioto T."/>
            <person name="Alioto T."/>
            <person name="Gomez Garrido J."/>
        </authorList>
    </citation>
    <scope>NUCLEOTIDE SEQUENCE</scope>
</reference>
<comment type="subcellular location">
    <subcellularLocation>
        <location evidence="1">Secreted</location>
    </subcellularLocation>
</comment>
<dbReference type="Gene3D" id="3.40.50.1820">
    <property type="entry name" value="alpha/beta hydrolase"/>
    <property type="match status" value="1"/>
</dbReference>
<keyword evidence="3" id="KW-0964">Secreted</keyword>
<name>A0A8D8ZH56_9HEMI</name>
<dbReference type="PANTHER" id="PTHR11610:SF190">
    <property type="entry name" value="VITELLOGENIN-3-LIKE PROTEIN"/>
    <property type="match status" value="1"/>
</dbReference>
<comment type="similarity">
    <text evidence="2 4">Belongs to the AB hydrolase superfamily. Lipase family.</text>
</comment>
<dbReference type="GO" id="GO:0016042">
    <property type="term" value="P:lipid catabolic process"/>
    <property type="evidence" value="ECO:0007669"/>
    <property type="project" value="TreeGrafter"/>
</dbReference>
<evidence type="ECO:0000256" key="1">
    <source>
        <dbReference type="ARBA" id="ARBA00004613"/>
    </source>
</evidence>